<comment type="caution">
    <text evidence="1">The sequence shown here is derived from an EMBL/GenBank/DDBJ whole genome shotgun (WGS) entry which is preliminary data.</text>
</comment>
<keyword evidence="2" id="KW-1185">Reference proteome</keyword>
<reference evidence="1" key="1">
    <citation type="submission" date="2021-12" db="EMBL/GenBank/DDBJ databases">
        <title>Prjna785345.</title>
        <authorList>
            <person name="Rujirawat T."/>
            <person name="Krajaejun T."/>
        </authorList>
    </citation>
    <scope>NUCLEOTIDE SEQUENCE</scope>
    <source>
        <strain evidence="1">Pi057C3</strain>
    </source>
</reference>
<evidence type="ECO:0000313" key="2">
    <source>
        <dbReference type="Proteomes" id="UP001209570"/>
    </source>
</evidence>
<proteinExistence type="predicted"/>
<organism evidence="1 2">
    <name type="scientific">Pythium insidiosum</name>
    <name type="common">Pythiosis disease agent</name>
    <dbReference type="NCBI Taxonomy" id="114742"/>
    <lineage>
        <taxon>Eukaryota</taxon>
        <taxon>Sar</taxon>
        <taxon>Stramenopiles</taxon>
        <taxon>Oomycota</taxon>
        <taxon>Peronosporomycetes</taxon>
        <taxon>Pythiales</taxon>
        <taxon>Pythiaceae</taxon>
        <taxon>Pythium</taxon>
    </lineage>
</organism>
<sequence length="258" mass="29622">MSRRRPRWRLELVALVLFAAVFAGVQLLQLHLSKGESPLDHAKTTLLSPLYKTQCQRALRPGDTSIDDSYCRQRRPPIVMISARSPEQRLESNASWQALPADWRPRVLDTKPMSTELADVARNDCPDRPWAYRLFRIYERVFRQLLDEYPATPNFVLLEDDAILHGAELFATEVCRAQTEGQEFFSLYRATRQNACIYHSGTVAFFISRAMMEYLIDVPLSSKCRLPIDIFIATSGPWFATMQDIVLHKSTRVKALDS</sequence>
<dbReference type="EMBL" id="JAKCXM010000039">
    <property type="protein sequence ID" value="KAJ0405851.1"/>
    <property type="molecule type" value="Genomic_DNA"/>
</dbReference>
<gene>
    <name evidence="1" type="ORF">P43SY_001583</name>
</gene>
<accession>A0AAD5M635</accession>
<dbReference type="Proteomes" id="UP001209570">
    <property type="component" value="Unassembled WGS sequence"/>
</dbReference>
<protein>
    <submittedName>
        <fullName evidence="1">Uncharacterized protein</fullName>
    </submittedName>
</protein>
<name>A0AAD5M635_PYTIN</name>
<dbReference type="AlphaFoldDB" id="A0AAD5M635"/>
<evidence type="ECO:0000313" key="1">
    <source>
        <dbReference type="EMBL" id="KAJ0405851.1"/>
    </source>
</evidence>